<dbReference type="SUPFAM" id="SSF55874">
    <property type="entry name" value="ATPase domain of HSP90 chaperone/DNA topoisomerase II/histidine kinase"/>
    <property type="match status" value="1"/>
</dbReference>
<dbReference type="AlphaFoldDB" id="A0A1M6HFI5"/>
<keyword evidence="3" id="KW-0808">Transferase</keyword>
<dbReference type="RefSeq" id="WP_083610814.1">
    <property type="nucleotide sequence ID" value="NZ_FQZU01000005.1"/>
</dbReference>
<dbReference type="Gene3D" id="3.30.565.10">
    <property type="entry name" value="Histidine kinase-like ATPase, C-terminal domain"/>
    <property type="match status" value="1"/>
</dbReference>
<dbReference type="InterPro" id="IPR036890">
    <property type="entry name" value="HATPase_C_sf"/>
</dbReference>
<protein>
    <submittedName>
        <fullName evidence="3">Serine/threonine-protein kinase RsbW</fullName>
    </submittedName>
</protein>
<dbReference type="CDD" id="cd16936">
    <property type="entry name" value="HATPase_RsbW-like"/>
    <property type="match status" value="1"/>
</dbReference>
<keyword evidence="4" id="KW-1185">Reference proteome</keyword>
<dbReference type="STRING" id="1121393.SAMN02745216_01211"/>
<organism evidence="3 4">
    <name type="scientific">Desulfatibacillum alkenivorans DSM 16219</name>
    <dbReference type="NCBI Taxonomy" id="1121393"/>
    <lineage>
        <taxon>Bacteria</taxon>
        <taxon>Pseudomonadati</taxon>
        <taxon>Thermodesulfobacteriota</taxon>
        <taxon>Desulfobacteria</taxon>
        <taxon>Desulfobacterales</taxon>
        <taxon>Desulfatibacillaceae</taxon>
        <taxon>Desulfatibacillum</taxon>
    </lineage>
</organism>
<dbReference type="InterPro" id="IPR003594">
    <property type="entry name" value="HATPase_dom"/>
</dbReference>
<dbReference type="InterPro" id="IPR050267">
    <property type="entry name" value="Anti-sigma-factor_SerPK"/>
</dbReference>
<accession>A0A1M6HFI5</accession>
<dbReference type="EMBL" id="FQZU01000005">
    <property type="protein sequence ID" value="SHJ20914.1"/>
    <property type="molecule type" value="Genomic_DNA"/>
</dbReference>
<proteinExistence type="predicted"/>
<dbReference type="Proteomes" id="UP000183994">
    <property type="component" value="Unassembled WGS sequence"/>
</dbReference>
<evidence type="ECO:0000313" key="4">
    <source>
        <dbReference type="Proteomes" id="UP000183994"/>
    </source>
</evidence>
<keyword evidence="3" id="KW-0418">Kinase</keyword>
<dbReference type="Pfam" id="PF13581">
    <property type="entry name" value="HATPase_c_2"/>
    <property type="match status" value="1"/>
</dbReference>
<feature type="domain" description="Histidine kinase/HSP90-like ATPase" evidence="2">
    <location>
        <begin position="10"/>
        <end position="136"/>
    </location>
</feature>
<evidence type="ECO:0000313" key="3">
    <source>
        <dbReference type="EMBL" id="SHJ20914.1"/>
    </source>
</evidence>
<reference evidence="4" key="1">
    <citation type="submission" date="2016-11" db="EMBL/GenBank/DDBJ databases">
        <authorList>
            <person name="Varghese N."/>
            <person name="Submissions S."/>
        </authorList>
    </citation>
    <scope>NUCLEOTIDE SEQUENCE [LARGE SCALE GENOMIC DNA]</scope>
    <source>
        <strain evidence="4">DSM 16219</strain>
    </source>
</reference>
<dbReference type="OrthoDB" id="9798941at2"/>
<evidence type="ECO:0000259" key="2">
    <source>
        <dbReference type="Pfam" id="PF13581"/>
    </source>
</evidence>
<keyword evidence="1" id="KW-0723">Serine/threonine-protein kinase</keyword>
<gene>
    <name evidence="3" type="ORF">SAMN02745216_01211</name>
</gene>
<sequence>MAVEIKMVVEADLKQVFLIGLAVNGICSHYPFTKLEGYLIETCVVEAVINVVKHAYKDPKGKELAVICRADKESMVFEVWDWGKGMDGLKPAALDFDPEDVTSLPESGMGLFIIQQVMDEVNYLSQDTKNVLTMTKKFTPQEPPHHAA</sequence>
<evidence type="ECO:0000256" key="1">
    <source>
        <dbReference type="ARBA" id="ARBA00022527"/>
    </source>
</evidence>
<dbReference type="PANTHER" id="PTHR35526">
    <property type="entry name" value="ANTI-SIGMA-F FACTOR RSBW-RELATED"/>
    <property type="match status" value="1"/>
</dbReference>
<dbReference type="PANTHER" id="PTHR35526:SF3">
    <property type="entry name" value="ANTI-SIGMA-F FACTOR RSBW"/>
    <property type="match status" value="1"/>
</dbReference>
<dbReference type="GO" id="GO:0004674">
    <property type="term" value="F:protein serine/threonine kinase activity"/>
    <property type="evidence" value="ECO:0007669"/>
    <property type="project" value="UniProtKB-KW"/>
</dbReference>
<name>A0A1M6HFI5_9BACT</name>